<dbReference type="PROSITE" id="PS50943">
    <property type="entry name" value="HTH_CROC1"/>
    <property type="match status" value="1"/>
</dbReference>
<dbReference type="SUPFAM" id="SSF47413">
    <property type="entry name" value="lambda repressor-like DNA-binding domains"/>
    <property type="match status" value="1"/>
</dbReference>
<dbReference type="SMART" id="SM00530">
    <property type="entry name" value="HTH_XRE"/>
    <property type="match status" value="1"/>
</dbReference>
<organism evidence="2 3">
    <name type="scientific">Micromonospora mirobrigensis</name>
    <dbReference type="NCBI Taxonomy" id="262898"/>
    <lineage>
        <taxon>Bacteria</taxon>
        <taxon>Bacillati</taxon>
        <taxon>Actinomycetota</taxon>
        <taxon>Actinomycetes</taxon>
        <taxon>Micromonosporales</taxon>
        <taxon>Micromonosporaceae</taxon>
        <taxon>Micromonospora</taxon>
    </lineage>
</organism>
<gene>
    <name evidence="2" type="ORF">GA0070564_103522</name>
</gene>
<dbReference type="CDD" id="cd00093">
    <property type="entry name" value="HTH_XRE"/>
    <property type="match status" value="1"/>
</dbReference>
<sequence length="253" mass="28404">MTLRYHAHKPLRHHPGMPETRLAALLSDVIRRQRQLHELNQRRLAELAGVSQATVARIERGDRSPSLPALERLLAAMDLQLTIGVEELDAHLDARLTEQAARPLAEVLDGLGLDRIVDRLGDLPYLLTGSTAALLQGAPLPTDAVEIAVRWRDSARLTEWLNAAYAQRWNARWGEYGGVHIEPEEPGEHRWLTRHGELRAQMCDELPAGIKVRHGDRSYRVVPLVQVEATDPRAADLLRRHRQRQQAAEAPAG</sequence>
<reference evidence="3" key="1">
    <citation type="submission" date="2016-06" db="EMBL/GenBank/DDBJ databases">
        <authorList>
            <person name="Varghese N."/>
            <person name="Submissions Spin"/>
        </authorList>
    </citation>
    <scope>NUCLEOTIDE SEQUENCE [LARGE SCALE GENOMIC DNA]</scope>
    <source>
        <strain evidence="3">DSM 44830</strain>
    </source>
</reference>
<evidence type="ECO:0000313" key="3">
    <source>
        <dbReference type="Proteomes" id="UP000199504"/>
    </source>
</evidence>
<dbReference type="InterPro" id="IPR001387">
    <property type="entry name" value="Cro/C1-type_HTH"/>
</dbReference>
<dbReference type="Pfam" id="PF01381">
    <property type="entry name" value="HTH_3"/>
    <property type="match status" value="1"/>
</dbReference>
<dbReference type="STRING" id="262898.GA0070564_103522"/>
<evidence type="ECO:0000313" key="2">
    <source>
        <dbReference type="EMBL" id="SCF15439.1"/>
    </source>
</evidence>
<dbReference type="EMBL" id="FMCX01000003">
    <property type="protein sequence ID" value="SCF15439.1"/>
    <property type="molecule type" value="Genomic_DNA"/>
</dbReference>
<dbReference type="Gene3D" id="1.10.260.40">
    <property type="entry name" value="lambda repressor-like DNA-binding domains"/>
    <property type="match status" value="1"/>
</dbReference>
<keyword evidence="3" id="KW-1185">Reference proteome</keyword>
<accession>A0A1C4Y3X1</accession>
<protein>
    <submittedName>
        <fullName evidence="2">Helix-turn-helix</fullName>
    </submittedName>
</protein>
<feature type="domain" description="HTH cro/C1-type" evidence="1">
    <location>
        <begin position="30"/>
        <end position="88"/>
    </location>
</feature>
<proteinExistence type="predicted"/>
<evidence type="ECO:0000259" key="1">
    <source>
        <dbReference type="PROSITE" id="PS50943"/>
    </source>
</evidence>
<dbReference type="AlphaFoldDB" id="A0A1C4Y3X1"/>
<dbReference type="GO" id="GO:0003677">
    <property type="term" value="F:DNA binding"/>
    <property type="evidence" value="ECO:0007669"/>
    <property type="project" value="InterPro"/>
</dbReference>
<dbReference type="InterPro" id="IPR010982">
    <property type="entry name" value="Lambda_DNA-bd_dom_sf"/>
</dbReference>
<name>A0A1C4Y3X1_9ACTN</name>
<dbReference type="Proteomes" id="UP000199504">
    <property type="component" value="Unassembled WGS sequence"/>
</dbReference>